<dbReference type="Proteomes" id="UP000240908">
    <property type="component" value="Chromosome"/>
</dbReference>
<dbReference type="EMBL" id="CP028487">
    <property type="protein sequence ID" value="AVX36217.1"/>
    <property type="molecule type" value="Genomic_DNA"/>
</dbReference>
<protein>
    <submittedName>
        <fullName evidence="1">Uncharacterized protein</fullName>
    </submittedName>
</protein>
<reference evidence="2" key="1">
    <citation type="journal article" date="2018" name="Genome Announc.">
        <title>First complete genome sequence of Yersinia massiliensis.</title>
        <authorList>
            <person name="Thomas M.C."/>
            <person name="Arling V."/>
            <person name="Goji N."/>
            <person name="Janzen T.W."/>
            <person name="Duceppe M.-O."/>
            <person name="Mathews A."/>
            <person name="Carrillo C."/>
            <person name="Amoako K."/>
        </authorList>
    </citation>
    <scope>NUCLEOTIDE SEQUENCE [LARGE SCALE GENOMIC DNA]</scope>
    <source>
        <strain evidence="2">GTA</strain>
    </source>
</reference>
<proteinExistence type="predicted"/>
<name>A0ABM6UMS5_9GAMM</name>
<evidence type="ECO:0000313" key="1">
    <source>
        <dbReference type="EMBL" id="AVX36217.1"/>
    </source>
</evidence>
<organism evidence="1 2">
    <name type="scientific">Yersinia massiliensis</name>
    <dbReference type="NCBI Taxonomy" id="419257"/>
    <lineage>
        <taxon>Bacteria</taxon>
        <taxon>Pseudomonadati</taxon>
        <taxon>Pseudomonadota</taxon>
        <taxon>Gammaproteobacteria</taxon>
        <taxon>Enterobacterales</taxon>
        <taxon>Yersiniaceae</taxon>
        <taxon>Yersinia</taxon>
    </lineage>
</organism>
<accession>A0ABM6UMS5</accession>
<sequence length="61" mass="7089">MGWTWDHLGKSIIPNVFMASFPDSSPDIHAINTHIPLEQTIGRLWLNFNNKKCQQESPCWH</sequence>
<keyword evidence="2" id="KW-1185">Reference proteome</keyword>
<evidence type="ECO:0000313" key="2">
    <source>
        <dbReference type="Proteomes" id="UP000240908"/>
    </source>
</evidence>
<gene>
    <name evidence="1" type="ORF">DA391_00190</name>
</gene>